<dbReference type="InterPro" id="IPR036388">
    <property type="entry name" value="WH-like_DNA-bd_sf"/>
</dbReference>
<dbReference type="NCBIfam" id="NF008416">
    <property type="entry name" value="PRK11242.1"/>
    <property type="match status" value="1"/>
</dbReference>
<dbReference type="Gene3D" id="3.40.190.290">
    <property type="match status" value="1"/>
</dbReference>
<keyword evidence="4 8" id="KW-0238">DNA-binding</keyword>
<dbReference type="EMBL" id="HG326223">
    <property type="protein sequence ID" value="CDG11387.1"/>
    <property type="molecule type" value="Genomic_DNA"/>
</dbReference>
<dbReference type="PROSITE" id="PS50931">
    <property type="entry name" value="HTH_LYSR"/>
    <property type="match status" value="1"/>
</dbReference>
<dbReference type="PANTHER" id="PTHR30346">
    <property type="entry name" value="TRANSCRIPTIONAL DUAL REGULATOR HCAR-RELATED"/>
    <property type="match status" value="1"/>
</dbReference>
<dbReference type="AlphaFoldDB" id="A0ABC9IF93"/>
<proteinExistence type="inferred from homology"/>
<keyword evidence="5" id="KW-0804">Transcription</keyword>
<dbReference type="FunFam" id="1.10.10.10:FF:000001">
    <property type="entry name" value="LysR family transcriptional regulator"/>
    <property type="match status" value="1"/>
</dbReference>
<evidence type="ECO:0000313" key="9">
    <source>
        <dbReference type="Proteomes" id="UP000018979"/>
    </source>
</evidence>
<reference evidence="9" key="2">
    <citation type="submission" date="2013-11" db="EMBL/GenBank/DDBJ databases">
        <title>Genome sequences of clinical and environmental isolates of Serratia marcescens.</title>
        <authorList>
            <person name="Iguchi A."/>
            <person name="Komatsu H."/>
            <person name="Nagaya Y."/>
            <person name="Ogura Y."/>
            <person name="Katsura K."/>
            <person name="Kurokawa K."/>
            <person name="Ooka T."/>
            <person name="Hattori M."/>
            <person name="Gotoh N."/>
            <person name="Thomson N."/>
            <person name="Hayashi T."/>
        </authorList>
    </citation>
    <scope>NUCLEOTIDE SEQUENCE [LARGE SCALE GENOMIC DNA]</scope>
    <source>
        <strain evidence="9">Db11</strain>
    </source>
</reference>
<dbReference type="InterPro" id="IPR000847">
    <property type="entry name" value="LysR_HTH_N"/>
</dbReference>
<dbReference type="InterPro" id="IPR005119">
    <property type="entry name" value="LysR_subst-bd"/>
</dbReference>
<protein>
    <submittedName>
        <fullName evidence="8">DNA-binding transcriptional dual regulator</fullName>
    </submittedName>
</protein>
<gene>
    <name evidence="8" type="ORF">SMDB11_0806</name>
</gene>
<reference evidence="8 9" key="1">
    <citation type="submission" date="2013-06" db="EMBL/GenBank/DDBJ databases">
        <authorList>
            <person name="Aslett M."/>
        </authorList>
    </citation>
    <scope>NUCLEOTIDE SEQUENCE [LARGE SCALE GENOMIC DNA]</scope>
    <source>
        <strain evidence="8 9">Db11</strain>
    </source>
</reference>
<dbReference type="GO" id="GO:0003677">
    <property type="term" value="F:DNA binding"/>
    <property type="evidence" value="ECO:0007669"/>
    <property type="project" value="UniProtKB-KW"/>
</dbReference>
<dbReference type="Gene3D" id="1.10.10.10">
    <property type="entry name" value="Winged helix-like DNA-binding domain superfamily/Winged helix DNA-binding domain"/>
    <property type="match status" value="1"/>
</dbReference>
<dbReference type="PRINTS" id="PR00039">
    <property type="entry name" value="HTHLYSR"/>
</dbReference>
<dbReference type="Pfam" id="PF03466">
    <property type="entry name" value="LysR_substrate"/>
    <property type="match status" value="1"/>
</dbReference>
<dbReference type="SUPFAM" id="SSF46785">
    <property type="entry name" value="Winged helix' DNA-binding domain"/>
    <property type="match status" value="1"/>
</dbReference>
<accession>A0ABC9IF93</accession>
<evidence type="ECO:0000256" key="5">
    <source>
        <dbReference type="ARBA" id="ARBA00023163"/>
    </source>
</evidence>
<dbReference type="InterPro" id="IPR036390">
    <property type="entry name" value="WH_DNA-bd_sf"/>
</dbReference>
<keyword evidence="2" id="KW-0678">Repressor</keyword>
<dbReference type="KEGG" id="smac:SMDB11_0806"/>
<dbReference type="SUPFAM" id="SSF53850">
    <property type="entry name" value="Periplasmic binding protein-like II"/>
    <property type="match status" value="1"/>
</dbReference>
<evidence type="ECO:0000256" key="2">
    <source>
        <dbReference type="ARBA" id="ARBA00022491"/>
    </source>
</evidence>
<feature type="domain" description="HTH lysR-type" evidence="7">
    <location>
        <begin position="13"/>
        <end position="70"/>
    </location>
</feature>
<evidence type="ECO:0000256" key="6">
    <source>
        <dbReference type="SAM" id="MobiDB-lite"/>
    </source>
</evidence>
<name>A0ABC9IF93_SERMA</name>
<dbReference type="Proteomes" id="UP000018979">
    <property type="component" value="Chromosome I"/>
</dbReference>
<evidence type="ECO:0000259" key="7">
    <source>
        <dbReference type="PROSITE" id="PS50931"/>
    </source>
</evidence>
<keyword evidence="3" id="KW-0805">Transcription regulation</keyword>
<evidence type="ECO:0000256" key="3">
    <source>
        <dbReference type="ARBA" id="ARBA00023015"/>
    </source>
</evidence>
<sequence>MLAIGFTNSWGAMLLRHIRYFLAVAEQGNFTRAAEALHVSQPTLSQQIKQLEDALGAPLFDRSGRAVRLTDAGEAWMRYARLALQDLDAGARAIHDVATLARGHLRLAMTPTFTAYLVGPTIDAFYRRYPGITLSIEEMAQERIEALLAQDRLDLGIAFEMAQSAEVEATPLFSETLELMVGADHPLAAHRRPLTLAEWQHLPLALLSGDFATRQFIDRYCTQQGFRPQVAVEANALGAIVEIVRRGQLATLLPAAIARENRQLKKVALANAMPVRQAVWLQRKGAYRSAAAQAFIAVLQQQGVTPTHSSAASSPADAPARSRGKSAS</sequence>
<evidence type="ECO:0000313" key="8">
    <source>
        <dbReference type="EMBL" id="CDG11387.1"/>
    </source>
</evidence>
<organism evidence="8 9">
    <name type="scientific">Serratia marcescens subsp. marcescens Db11</name>
    <dbReference type="NCBI Taxonomy" id="273526"/>
    <lineage>
        <taxon>Bacteria</taxon>
        <taxon>Pseudomonadati</taxon>
        <taxon>Pseudomonadota</taxon>
        <taxon>Gammaproteobacteria</taxon>
        <taxon>Enterobacterales</taxon>
        <taxon>Yersiniaceae</taxon>
        <taxon>Serratia</taxon>
    </lineage>
</organism>
<comment type="similarity">
    <text evidence="1">Belongs to the LysR transcriptional regulatory family.</text>
</comment>
<reference evidence="8 9" key="3">
    <citation type="journal article" date="2014" name="Genome Biol. Evol.">
        <title>Genome evolution and plasticity of Serratia marcescens, an important multidrug-resistant nosocomial pathogen.</title>
        <authorList>
            <person name="Iguchi A."/>
            <person name="Nagaya Y."/>
            <person name="Pradel E."/>
            <person name="Ooka T."/>
            <person name="Ogura Y."/>
            <person name="Katsura K."/>
            <person name="Kurokawa K."/>
            <person name="Oshima K."/>
            <person name="Hattori M."/>
            <person name="Parkhill J."/>
            <person name="Sebaihia M."/>
            <person name="Coulthurst S.J."/>
            <person name="Gotoh N."/>
            <person name="Thomson N.R."/>
            <person name="Ewbank J.J."/>
            <person name="Hayashi T."/>
        </authorList>
    </citation>
    <scope>NUCLEOTIDE SEQUENCE [LARGE SCALE GENOMIC DNA]</scope>
    <source>
        <strain evidence="8 9">Db11</strain>
    </source>
</reference>
<dbReference type="Pfam" id="PF00126">
    <property type="entry name" value="HTH_1"/>
    <property type="match status" value="1"/>
</dbReference>
<dbReference type="PANTHER" id="PTHR30346:SF28">
    <property type="entry name" value="HTH-TYPE TRANSCRIPTIONAL REGULATOR CYNR"/>
    <property type="match status" value="1"/>
</dbReference>
<feature type="compositionally biased region" description="Low complexity" evidence="6">
    <location>
        <begin position="309"/>
        <end position="321"/>
    </location>
</feature>
<feature type="region of interest" description="Disordered" evidence="6">
    <location>
        <begin position="307"/>
        <end position="328"/>
    </location>
</feature>
<evidence type="ECO:0000256" key="1">
    <source>
        <dbReference type="ARBA" id="ARBA00009437"/>
    </source>
</evidence>
<evidence type="ECO:0000256" key="4">
    <source>
        <dbReference type="ARBA" id="ARBA00023125"/>
    </source>
</evidence>